<name>A0A7D6GK67_9EURY</name>
<dbReference type="EMBL" id="CP059154">
    <property type="protein sequence ID" value="QLK25899.1"/>
    <property type="molecule type" value="Genomic_DNA"/>
</dbReference>
<dbReference type="OrthoDB" id="217868at2157"/>
<reference evidence="1 2" key="1">
    <citation type="submission" date="2020-07" db="EMBL/GenBank/DDBJ databases">
        <title>Natrinema (YPL30) sp. nov. and Haloterrigena xxxxxx (YPL8) sp. nov., isolated from a salt mine.</title>
        <authorList>
            <person name="Cui H."/>
        </authorList>
    </citation>
    <scope>NUCLEOTIDE SEQUENCE [LARGE SCALE GENOMIC DNA]</scope>
    <source>
        <strain evidence="1 2">YPL13</strain>
    </source>
</reference>
<proteinExistence type="predicted"/>
<gene>
    <name evidence="1" type="ORF">HYG81_17760</name>
</gene>
<dbReference type="AlphaFoldDB" id="A0A7D6GK67"/>
<accession>A0A7D6GK67</accession>
<sequence>MSNESPFESISLTNQVVLLGVAKLASEDETPVQTHELRRHCQRHLPEVDTEVVGTITEADVIRSLYRLEDENLVDEVNPTETSPTGKGRPAYTLAVSVERVYEQVADELLNGSPD</sequence>
<dbReference type="GeneID" id="56145091"/>
<organism evidence="1 2">
    <name type="scientific">Natrinema zhouii</name>
    <dbReference type="NCBI Taxonomy" id="1710539"/>
    <lineage>
        <taxon>Archaea</taxon>
        <taxon>Methanobacteriati</taxon>
        <taxon>Methanobacteriota</taxon>
        <taxon>Stenosarchaea group</taxon>
        <taxon>Halobacteria</taxon>
        <taxon>Halobacteriales</taxon>
        <taxon>Natrialbaceae</taxon>
        <taxon>Natrinema</taxon>
    </lineage>
</organism>
<evidence type="ECO:0000313" key="2">
    <source>
        <dbReference type="Proteomes" id="UP000510869"/>
    </source>
</evidence>
<dbReference type="Proteomes" id="UP000510869">
    <property type="component" value="Chromosome"/>
</dbReference>
<protein>
    <submittedName>
        <fullName evidence="1">Uncharacterized protein</fullName>
    </submittedName>
</protein>
<dbReference type="RefSeq" id="WP_180841080.1">
    <property type="nucleotide sequence ID" value="NZ_CP059154.1"/>
</dbReference>
<dbReference type="KEGG" id="nay:HYG81_17760"/>
<evidence type="ECO:0000313" key="1">
    <source>
        <dbReference type="EMBL" id="QLK25899.1"/>
    </source>
</evidence>
<keyword evidence="2" id="KW-1185">Reference proteome</keyword>